<organism evidence="2">
    <name type="scientific">uncultured Caudovirales phage</name>
    <dbReference type="NCBI Taxonomy" id="2100421"/>
    <lineage>
        <taxon>Viruses</taxon>
        <taxon>Duplodnaviria</taxon>
        <taxon>Heunggongvirae</taxon>
        <taxon>Uroviricota</taxon>
        <taxon>Caudoviricetes</taxon>
        <taxon>Peduoviridae</taxon>
        <taxon>Maltschvirus</taxon>
        <taxon>Maltschvirus maltsch</taxon>
    </lineage>
</organism>
<name>A0A6J5RLJ3_9CAUD</name>
<dbReference type="EMBL" id="LR797358">
    <property type="protein sequence ID" value="CAB4205133.1"/>
    <property type="molecule type" value="Genomic_DNA"/>
</dbReference>
<evidence type="ECO:0000313" key="2">
    <source>
        <dbReference type="EMBL" id="CAB4195087.1"/>
    </source>
</evidence>
<dbReference type="EMBL" id="LR798457">
    <property type="protein sequence ID" value="CAB5238064.1"/>
    <property type="molecule type" value="Genomic_DNA"/>
</dbReference>
<proteinExistence type="predicted"/>
<dbReference type="EMBL" id="LR796819">
    <property type="protein sequence ID" value="CAB4168249.1"/>
    <property type="molecule type" value="Genomic_DNA"/>
</dbReference>
<accession>A0A6J5RLJ3</accession>
<evidence type="ECO:0000313" key="1">
    <source>
        <dbReference type="EMBL" id="CAB4168249.1"/>
    </source>
</evidence>
<dbReference type="EMBL" id="LR797223">
    <property type="protein sequence ID" value="CAB4195087.1"/>
    <property type="molecule type" value="Genomic_DNA"/>
</dbReference>
<sequence>MDEQEMILWGEKISNRVDALPLDRRMMLAKYMDILSRCMAAEDGYKAVLIMETEDTVALGAVNADMAESLGMVTFAQEQMYASVMDGRPPKGMMN</sequence>
<gene>
    <name evidence="2" type="ORF">UFOVP1276_37</name>
    <name evidence="3" type="ORF">UFOVP1403_29</name>
    <name evidence="4" type="ORF">UFOVP1507_13</name>
    <name evidence="1" type="ORF">UFOVP875_68</name>
</gene>
<evidence type="ECO:0000313" key="4">
    <source>
        <dbReference type="EMBL" id="CAB5238064.1"/>
    </source>
</evidence>
<evidence type="ECO:0000313" key="3">
    <source>
        <dbReference type="EMBL" id="CAB4205133.1"/>
    </source>
</evidence>
<protein>
    <submittedName>
        <fullName evidence="2">Uncharacterized protein</fullName>
    </submittedName>
</protein>
<reference evidence="2" key="1">
    <citation type="submission" date="2020-05" db="EMBL/GenBank/DDBJ databases">
        <authorList>
            <person name="Chiriac C."/>
            <person name="Salcher M."/>
            <person name="Ghai R."/>
            <person name="Kavagutti S V."/>
        </authorList>
    </citation>
    <scope>NUCLEOTIDE SEQUENCE</scope>
</reference>